<dbReference type="PRINTS" id="PR00738">
    <property type="entry name" value="GLHYDRLASE20"/>
</dbReference>
<dbReference type="InterPro" id="IPR015882">
    <property type="entry name" value="HEX_bac_N"/>
</dbReference>
<dbReference type="SUPFAM" id="SSF55545">
    <property type="entry name" value="beta-N-acetylhexosaminidase-like domain"/>
    <property type="match status" value="1"/>
</dbReference>
<dbReference type="Pfam" id="PF00728">
    <property type="entry name" value="Glyco_hydro_20"/>
    <property type="match status" value="1"/>
</dbReference>
<reference evidence="10" key="1">
    <citation type="journal article" date="2019" name="Int. J. Syst. Evol. Microbiol.">
        <title>The Global Catalogue of Microorganisms (GCM) 10K type strain sequencing project: providing services to taxonomists for standard genome sequencing and annotation.</title>
        <authorList>
            <consortium name="The Broad Institute Genomics Platform"/>
            <consortium name="The Broad Institute Genome Sequencing Center for Infectious Disease"/>
            <person name="Wu L."/>
            <person name="Ma J."/>
        </authorList>
    </citation>
    <scope>NUCLEOTIDE SEQUENCE [LARGE SCALE GENOMIC DNA]</scope>
    <source>
        <strain evidence="10">JCM 18959</strain>
    </source>
</reference>
<evidence type="ECO:0000256" key="2">
    <source>
        <dbReference type="ARBA" id="ARBA00006285"/>
    </source>
</evidence>
<dbReference type="Gene3D" id="3.30.379.10">
    <property type="entry name" value="Chitobiase/beta-hexosaminidase domain 2-like"/>
    <property type="match status" value="1"/>
</dbReference>
<keyword evidence="6" id="KW-0732">Signal</keyword>
<protein>
    <recommendedName>
        <fullName evidence="3">beta-N-acetylhexosaminidase</fullName>
        <ecNumber evidence="3">3.2.1.52</ecNumber>
    </recommendedName>
</protein>
<dbReference type="PROSITE" id="PS51257">
    <property type="entry name" value="PROKAR_LIPOPROTEIN"/>
    <property type="match status" value="1"/>
</dbReference>
<evidence type="ECO:0000256" key="1">
    <source>
        <dbReference type="ARBA" id="ARBA00001231"/>
    </source>
</evidence>
<dbReference type="InterPro" id="IPR025705">
    <property type="entry name" value="Beta_hexosaminidase_sua/sub"/>
</dbReference>
<dbReference type="EC" id="3.2.1.52" evidence="3"/>
<feature type="domain" description="Beta-hexosaminidase bacterial type N-terminal" evidence="8">
    <location>
        <begin position="35"/>
        <end position="157"/>
    </location>
</feature>
<feature type="signal peptide" evidence="6">
    <location>
        <begin position="1"/>
        <end position="28"/>
    </location>
</feature>
<dbReference type="SUPFAM" id="SSF51445">
    <property type="entry name" value="(Trans)glycosidases"/>
    <property type="match status" value="1"/>
</dbReference>
<evidence type="ECO:0000256" key="5">
    <source>
        <dbReference type="ARBA" id="ARBA00023295"/>
    </source>
</evidence>
<comment type="similarity">
    <text evidence="2">Belongs to the glycosyl hydrolase 20 family.</text>
</comment>
<keyword evidence="10" id="KW-1185">Reference proteome</keyword>
<dbReference type="CDD" id="cd06568">
    <property type="entry name" value="GH20_SpHex_like"/>
    <property type="match status" value="1"/>
</dbReference>
<keyword evidence="5" id="KW-0326">Glycosidase</keyword>
<dbReference type="InterPro" id="IPR029018">
    <property type="entry name" value="Hex-like_dom2"/>
</dbReference>
<comment type="catalytic activity">
    <reaction evidence="1">
        <text>Hydrolysis of terminal non-reducing N-acetyl-D-hexosamine residues in N-acetyl-beta-D-hexosaminides.</text>
        <dbReference type="EC" id="3.2.1.52"/>
    </reaction>
</comment>
<comment type="caution">
    <text evidence="9">The sequence shown here is derived from an EMBL/GenBank/DDBJ whole genome shotgun (WGS) entry which is preliminary data.</text>
</comment>
<evidence type="ECO:0000256" key="3">
    <source>
        <dbReference type="ARBA" id="ARBA00012663"/>
    </source>
</evidence>
<sequence length="548" mass="57403">MNRRRGRVATTAILAASLLAGCAPVAQNGDTVSLPAVVPAPASIEAGSDAPFRLSAATSVTGETDAAAALAEIVAARTGLVPAAGDGSSAIELRIDSSTDSATGGGAESYRISVDEASVVVTGADAAGLFYGVQTLGQLIARDGSEWMVPAVTIEDAPRFAYRGVMLDVARHFHPVETVKGYIDRAAALKFNALHLHLTDDQGWRIQLESRPELTARASATAVGGDAGGFYSKADYREIVEYAASRHMIVVPELDMPGHTHAVGLAYPELAEDPTISDEMRESISDHGGEEPLSGVAYEGTAVGFSSLKTRDEATYDFVADVFGELAAMTPGPYLHFGGDESLSTASEDFAAFVTRASDIIADLGKTPVAWHEAGAAAGGLADTTVGQYWGFRTPQDGAGDKARAFVDNGGQLILSPADAIYLDMKYPPASTDVAAPELGLTWANGPTSVERAYSWEPSDVIGGIDDSGILGVEAPLWTETIRTAADIDTMAFPRAAAAAEAAWSPATGASHLRTWASFRERVGALGPLWTSMRIDFHPSEEIPWVTE</sequence>
<gene>
    <name evidence="9" type="ORF">GCM10025760_26720</name>
</gene>
<dbReference type="Gene3D" id="3.20.20.80">
    <property type="entry name" value="Glycosidases"/>
    <property type="match status" value="1"/>
</dbReference>
<evidence type="ECO:0000256" key="4">
    <source>
        <dbReference type="ARBA" id="ARBA00022801"/>
    </source>
</evidence>
<dbReference type="Proteomes" id="UP001501407">
    <property type="component" value="Unassembled WGS sequence"/>
</dbReference>
<feature type="domain" description="Glycoside hydrolase family 20 catalytic" evidence="7">
    <location>
        <begin position="160"/>
        <end position="343"/>
    </location>
</feature>
<evidence type="ECO:0000256" key="6">
    <source>
        <dbReference type="SAM" id="SignalP"/>
    </source>
</evidence>
<dbReference type="InterPro" id="IPR017853">
    <property type="entry name" value="GH"/>
</dbReference>
<proteinExistence type="inferred from homology"/>
<evidence type="ECO:0000313" key="9">
    <source>
        <dbReference type="EMBL" id="GAA5095004.1"/>
    </source>
</evidence>
<dbReference type="PANTHER" id="PTHR22600:SF57">
    <property type="entry name" value="BETA-N-ACETYLHEXOSAMINIDASE"/>
    <property type="match status" value="1"/>
</dbReference>
<dbReference type="InterPro" id="IPR015883">
    <property type="entry name" value="Glyco_hydro_20_cat"/>
</dbReference>
<accession>A0ABP9MI35</accession>
<keyword evidence="4" id="KW-0378">Hydrolase</keyword>
<evidence type="ECO:0000313" key="10">
    <source>
        <dbReference type="Proteomes" id="UP001501407"/>
    </source>
</evidence>
<dbReference type="Pfam" id="PF02838">
    <property type="entry name" value="Glyco_hydro_20b"/>
    <property type="match status" value="1"/>
</dbReference>
<dbReference type="PANTHER" id="PTHR22600">
    <property type="entry name" value="BETA-HEXOSAMINIDASE"/>
    <property type="match status" value="1"/>
</dbReference>
<feature type="chain" id="PRO_5045982600" description="beta-N-acetylhexosaminidase" evidence="6">
    <location>
        <begin position="29"/>
        <end position="548"/>
    </location>
</feature>
<evidence type="ECO:0000259" key="8">
    <source>
        <dbReference type="Pfam" id="PF02838"/>
    </source>
</evidence>
<evidence type="ECO:0000259" key="7">
    <source>
        <dbReference type="Pfam" id="PF00728"/>
    </source>
</evidence>
<dbReference type="EMBL" id="BAABKZ010000002">
    <property type="protein sequence ID" value="GAA5095004.1"/>
    <property type="molecule type" value="Genomic_DNA"/>
</dbReference>
<name>A0ABP9MI35_9MICO</name>
<organism evidence="9 10">
    <name type="scientific">Microbacterium yannicii</name>
    <dbReference type="NCBI Taxonomy" id="671622"/>
    <lineage>
        <taxon>Bacteria</taxon>
        <taxon>Bacillati</taxon>
        <taxon>Actinomycetota</taxon>
        <taxon>Actinomycetes</taxon>
        <taxon>Micrococcales</taxon>
        <taxon>Microbacteriaceae</taxon>
        <taxon>Microbacterium</taxon>
    </lineage>
</organism>